<keyword evidence="12 18" id="KW-0238">DNA-binding</keyword>
<evidence type="ECO:0000256" key="11">
    <source>
        <dbReference type="ARBA" id="ARBA00022881"/>
    </source>
</evidence>
<dbReference type="InterPro" id="IPR003439">
    <property type="entry name" value="ABC_transporter-like_ATP-bd"/>
</dbReference>
<dbReference type="InterPro" id="IPR004602">
    <property type="entry name" value="UvrA"/>
</dbReference>
<gene>
    <name evidence="18 21" type="primary">uvrA</name>
    <name evidence="21" type="ORF">E1263_18680</name>
</gene>
<dbReference type="PROSITE" id="PS50893">
    <property type="entry name" value="ABC_TRANSPORTER_2"/>
    <property type="match status" value="1"/>
</dbReference>
<dbReference type="Proteomes" id="UP000295124">
    <property type="component" value="Unassembled WGS sequence"/>
</dbReference>
<evidence type="ECO:0000256" key="9">
    <source>
        <dbReference type="ARBA" id="ARBA00022833"/>
    </source>
</evidence>
<dbReference type="GO" id="GO:0005524">
    <property type="term" value="F:ATP binding"/>
    <property type="evidence" value="ECO:0007669"/>
    <property type="project" value="UniProtKB-UniRule"/>
</dbReference>
<evidence type="ECO:0000256" key="7">
    <source>
        <dbReference type="ARBA" id="ARBA00022769"/>
    </source>
</evidence>
<accession>A0A4R4ZNR6</accession>
<keyword evidence="6 18" id="KW-0227">DNA damage</keyword>
<dbReference type="FunFam" id="1.20.1580.10:FF:000001">
    <property type="entry name" value="UvrABC system protein A"/>
    <property type="match status" value="1"/>
</dbReference>
<dbReference type="InterPro" id="IPR041552">
    <property type="entry name" value="UvrA_DNA-bd"/>
</dbReference>
<dbReference type="Pfam" id="PF17755">
    <property type="entry name" value="UvrA_DNA-bind"/>
    <property type="match status" value="1"/>
</dbReference>
<dbReference type="Gene3D" id="1.20.1580.10">
    <property type="entry name" value="ABC transporter ATPase like domain"/>
    <property type="match status" value="2"/>
</dbReference>
<dbReference type="GO" id="GO:0005737">
    <property type="term" value="C:cytoplasm"/>
    <property type="evidence" value="ECO:0007669"/>
    <property type="project" value="UniProtKB-SubCell"/>
</dbReference>
<feature type="domain" description="ABC transporter" evidence="20">
    <location>
        <begin position="614"/>
        <end position="942"/>
    </location>
</feature>
<dbReference type="GO" id="GO:0009432">
    <property type="term" value="P:SOS response"/>
    <property type="evidence" value="ECO:0007669"/>
    <property type="project" value="UniProtKB-UniRule"/>
</dbReference>
<evidence type="ECO:0000256" key="16">
    <source>
        <dbReference type="ARBA" id="ARBA00039316"/>
    </source>
</evidence>
<evidence type="ECO:0000256" key="17">
    <source>
        <dbReference type="ARBA" id="ARBA00042156"/>
    </source>
</evidence>
<keyword evidence="7 18" id="KW-0228">DNA excision</keyword>
<feature type="binding site" evidence="18">
    <location>
        <begin position="32"/>
        <end position="39"/>
    </location>
    <ligand>
        <name>ATP</name>
        <dbReference type="ChEBI" id="CHEBI:30616"/>
    </ligand>
</feature>
<dbReference type="PANTHER" id="PTHR43152:SF3">
    <property type="entry name" value="UVRABC SYSTEM PROTEIN A"/>
    <property type="match status" value="1"/>
</dbReference>
<dbReference type="RefSeq" id="WP_132169042.1">
    <property type="nucleotide sequence ID" value="NZ_SMKX01000050.1"/>
</dbReference>
<dbReference type="CDD" id="cd03271">
    <property type="entry name" value="ABC_UvrA_II"/>
    <property type="match status" value="1"/>
</dbReference>
<keyword evidence="8 18" id="KW-0863">Zinc-finger</keyword>
<evidence type="ECO:0000313" key="21">
    <source>
        <dbReference type="EMBL" id="TDD58542.1"/>
    </source>
</evidence>
<keyword evidence="22" id="KW-1185">Reference proteome</keyword>
<evidence type="ECO:0000256" key="13">
    <source>
        <dbReference type="ARBA" id="ARBA00023204"/>
    </source>
</evidence>
<name>A0A4R4ZNR6_9ACTN</name>
<dbReference type="Gene3D" id="1.10.8.280">
    <property type="entry name" value="ABC transporter ATPase domain-like"/>
    <property type="match status" value="1"/>
</dbReference>
<keyword evidence="14 18" id="KW-0742">SOS response</keyword>
<feature type="binding site" evidence="18">
    <location>
        <begin position="646"/>
        <end position="653"/>
    </location>
    <ligand>
        <name>ATP</name>
        <dbReference type="ChEBI" id="CHEBI:30616"/>
    </ligand>
</feature>
<dbReference type="GO" id="GO:0008270">
    <property type="term" value="F:zinc ion binding"/>
    <property type="evidence" value="ECO:0007669"/>
    <property type="project" value="UniProtKB-UniRule"/>
</dbReference>
<evidence type="ECO:0000313" key="22">
    <source>
        <dbReference type="Proteomes" id="UP000295124"/>
    </source>
</evidence>
<dbReference type="EMBL" id="SMKX01000050">
    <property type="protein sequence ID" value="TDD58542.1"/>
    <property type="molecule type" value="Genomic_DNA"/>
</dbReference>
<dbReference type="PROSITE" id="PS00211">
    <property type="entry name" value="ABC_TRANSPORTER_1"/>
    <property type="match status" value="2"/>
</dbReference>
<evidence type="ECO:0000256" key="5">
    <source>
        <dbReference type="ARBA" id="ARBA00022741"/>
    </source>
</evidence>
<dbReference type="InterPro" id="IPR041102">
    <property type="entry name" value="UvrA_inter"/>
</dbReference>
<comment type="subcellular location">
    <subcellularLocation>
        <location evidence="1 18">Cytoplasm</location>
    </subcellularLocation>
</comment>
<dbReference type="InterPro" id="IPR017871">
    <property type="entry name" value="ABC_transporter-like_CS"/>
</dbReference>
<dbReference type="PANTHER" id="PTHR43152">
    <property type="entry name" value="UVRABC SYSTEM PROTEIN A"/>
    <property type="match status" value="1"/>
</dbReference>
<feature type="region of interest" description="Disordered" evidence="19">
    <location>
        <begin position="967"/>
        <end position="1036"/>
    </location>
</feature>
<keyword evidence="10 18" id="KW-0067">ATP-binding</keyword>
<evidence type="ECO:0000256" key="12">
    <source>
        <dbReference type="ARBA" id="ARBA00023125"/>
    </source>
</evidence>
<feature type="zinc finger region" description="C4-type" evidence="18">
    <location>
        <begin position="745"/>
        <end position="771"/>
    </location>
</feature>
<dbReference type="CDD" id="cd03270">
    <property type="entry name" value="ABC_UvrA_I"/>
    <property type="match status" value="1"/>
</dbReference>
<dbReference type="InterPro" id="IPR013815">
    <property type="entry name" value="ATP_grasp_subdomain_1"/>
</dbReference>
<dbReference type="InterPro" id="IPR027417">
    <property type="entry name" value="P-loop_NTPase"/>
</dbReference>
<dbReference type="NCBIfam" id="NF001503">
    <property type="entry name" value="PRK00349.1"/>
    <property type="match status" value="1"/>
</dbReference>
<evidence type="ECO:0000256" key="3">
    <source>
        <dbReference type="ARBA" id="ARBA00022723"/>
    </source>
</evidence>
<dbReference type="GO" id="GO:0009381">
    <property type="term" value="F:excinuclease ABC activity"/>
    <property type="evidence" value="ECO:0007669"/>
    <property type="project" value="UniProtKB-UniRule"/>
</dbReference>
<keyword evidence="2 18" id="KW-0963">Cytoplasm</keyword>
<comment type="subunit">
    <text evidence="18">Forms a heterotetramer with UvrB during the search for lesions.</text>
</comment>
<evidence type="ECO:0000256" key="15">
    <source>
        <dbReference type="ARBA" id="ARBA00038000"/>
    </source>
</evidence>
<comment type="caution">
    <text evidence="21">The sequence shown here is derived from an EMBL/GenBank/DDBJ whole genome shotgun (WGS) entry which is preliminary data.</text>
</comment>
<comment type="caution">
    <text evidence="18">Lacks conserved residue(s) required for the propagation of feature annotation.</text>
</comment>
<proteinExistence type="inferred from homology"/>
<keyword evidence="13 18" id="KW-0234">DNA repair</keyword>
<dbReference type="GO" id="GO:0006289">
    <property type="term" value="P:nucleotide-excision repair"/>
    <property type="evidence" value="ECO:0007669"/>
    <property type="project" value="UniProtKB-UniRule"/>
</dbReference>
<evidence type="ECO:0000256" key="14">
    <source>
        <dbReference type="ARBA" id="ARBA00023236"/>
    </source>
</evidence>
<evidence type="ECO:0000256" key="6">
    <source>
        <dbReference type="ARBA" id="ARBA00022763"/>
    </source>
</evidence>
<evidence type="ECO:0000256" key="19">
    <source>
        <dbReference type="SAM" id="MobiDB-lite"/>
    </source>
</evidence>
<comment type="similarity">
    <text evidence="15 18">Belongs to the ABC transporter superfamily. UvrA family.</text>
</comment>
<evidence type="ECO:0000256" key="10">
    <source>
        <dbReference type="ARBA" id="ARBA00022840"/>
    </source>
</evidence>
<dbReference type="NCBIfam" id="TIGR00630">
    <property type="entry name" value="uvra"/>
    <property type="match status" value="1"/>
</dbReference>
<sequence>MSDRLIVRGAREHNLKDVSVDLPRDAMIVFTGLSGSGKSSLAFDTIFAEGQRRYVESLSAYARQFLGQMDKPDVDFIEGLSPAVSIDQKSTSRNPRSTVGTITEVYDYLRLLFARAGRPHCPECGEAIARQTPQQIVDRVLELDEGIRFQVLAPVVRGRKGEYLDLFRQLSGQGFSRARVDGEIIQLTEPPKLDKQKKHTIEVVVDRLAVKGSAKQRLTDSVETALNLASGLLLLDFVDLDEKDPGRERRFSEKLACPNDHPLAIDELEPRSFSFNSPYGACPVCSGLGTRMEVDPELLVPDPEKSLEEGAIQPWSGANVSQYFERLLGALAKDLKIKTTTPFAELPAKAKKSLLTGHDKQVHVSYQNRYGRERSYYTTFEGVIPYVERRHAEASSDTSRDRFEEYMREVPCLACNGARLKPISLAVTLGGKNIAEISQMSIDEVHDFLRGMELSPREKQIAERVVKEIGERLRFLLDVGLDYLALSRPAGSLSGGEAQRIRLATQIGSGLVGVLYVLDEPSIGLHQRDNRRLIDTLVRLKDLGNTLIVVEHDEDTIDHADWVVDIGPGAGEHGGQVVVSGTVEELRNHPDSITGAYLSGRREIPIPAVRRPLTEGRELTVYGARQNNLQDIDVTIPLGVFVAVTGVSGSGKSTLVNDILYTSLARQIYGARTVPGRHTKISGMDQVDKVIHVDQSPIGRTPRSNPATYTGVWDHVRKLFAETPEAKVRGYLQGRFSFNVKGGRCEACSGDGTLKIEMNFLPDVYVPCEVCHGARYNRETLEVHYKGKTVADVLDMPIEEAAEFFAAIPAISRHLTTLVEVGLGYVRLGQPAPTLSGGEAQRVKLASELQRRSTGRTVYVLDEPTTGLHFEDIRKLLGVLGGLVDKGNSVLVIEHNLDVIKTADWIIDLGPDGGRRGGTLVGEGTPEDIAANPASYTGEFLREILAGRAAKPSAKLLASEAKALPAKKTAAKKAPAKAAATKAPATKPAPAKTAPAKKAPAKKATAAKATVTATATKTTAKKAAAKKAPARKRVAG</sequence>
<dbReference type="FunFam" id="1.20.1580.10:FF:000002">
    <property type="entry name" value="UvrABC system protein A"/>
    <property type="match status" value="1"/>
</dbReference>
<keyword evidence="3 18" id="KW-0479">Metal-binding</keyword>
<dbReference type="SUPFAM" id="SSF52540">
    <property type="entry name" value="P-loop containing nucleoside triphosphate hydrolases"/>
    <property type="match status" value="2"/>
</dbReference>
<evidence type="ECO:0000256" key="4">
    <source>
        <dbReference type="ARBA" id="ARBA00022737"/>
    </source>
</evidence>
<dbReference type="HAMAP" id="MF_00205">
    <property type="entry name" value="UvrA"/>
    <property type="match status" value="1"/>
</dbReference>
<dbReference type="OrthoDB" id="9809851at2"/>
<protein>
    <recommendedName>
        <fullName evidence="16 18">UvrABC system protein A</fullName>
        <shortName evidence="18">UvrA protein</shortName>
    </recommendedName>
    <alternativeName>
        <fullName evidence="17 18">Excinuclease ABC subunit A</fullName>
    </alternativeName>
</protein>
<evidence type="ECO:0000256" key="1">
    <source>
        <dbReference type="ARBA" id="ARBA00004496"/>
    </source>
</evidence>
<dbReference type="GO" id="GO:0016887">
    <property type="term" value="F:ATP hydrolysis activity"/>
    <property type="evidence" value="ECO:0007669"/>
    <property type="project" value="InterPro"/>
</dbReference>
<dbReference type="GO" id="GO:0009380">
    <property type="term" value="C:excinuclease repair complex"/>
    <property type="evidence" value="ECO:0007669"/>
    <property type="project" value="InterPro"/>
</dbReference>
<dbReference type="Gene3D" id="3.30.1490.20">
    <property type="entry name" value="ATP-grasp fold, A domain"/>
    <property type="match status" value="1"/>
</dbReference>
<evidence type="ECO:0000256" key="8">
    <source>
        <dbReference type="ARBA" id="ARBA00022771"/>
    </source>
</evidence>
<dbReference type="GO" id="GO:0003677">
    <property type="term" value="F:DNA binding"/>
    <property type="evidence" value="ECO:0007669"/>
    <property type="project" value="UniProtKB-UniRule"/>
</dbReference>
<dbReference type="Gene3D" id="3.40.50.300">
    <property type="entry name" value="P-loop containing nucleotide triphosphate hydrolases"/>
    <property type="match status" value="2"/>
</dbReference>
<dbReference type="Pfam" id="PF17760">
    <property type="entry name" value="UvrA_inter"/>
    <property type="match status" value="1"/>
</dbReference>
<evidence type="ECO:0000259" key="20">
    <source>
        <dbReference type="PROSITE" id="PS50893"/>
    </source>
</evidence>
<feature type="compositionally biased region" description="Basic residues" evidence="19">
    <location>
        <begin position="1019"/>
        <end position="1036"/>
    </location>
</feature>
<organism evidence="21 22">
    <name type="scientific">Kribbella antibiotica</name>
    <dbReference type="NCBI Taxonomy" id="190195"/>
    <lineage>
        <taxon>Bacteria</taxon>
        <taxon>Bacillati</taxon>
        <taxon>Actinomycetota</taxon>
        <taxon>Actinomycetes</taxon>
        <taxon>Propionibacteriales</taxon>
        <taxon>Kribbellaceae</taxon>
        <taxon>Kribbella</taxon>
    </lineage>
</organism>
<keyword evidence="4 18" id="KW-0677">Repeat</keyword>
<keyword evidence="9 18" id="KW-0862">Zinc</keyword>
<reference evidence="21 22" key="1">
    <citation type="submission" date="2019-03" db="EMBL/GenBank/DDBJ databases">
        <title>Draft genome sequences of novel Actinobacteria.</title>
        <authorList>
            <person name="Sahin N."/>
            <person name="Ay H."/>
            <person name="Saygin H."/>
        </authorList>
    </citation>
    <scope>NUCLEOTIDE SEQUENCE [LARGE SCALE GENOMIC DNA]</scope>
    <source>
        <strain evidence="21 22">JCM 13523</strain>
    </source>
</reference>
<evidence type="ECO:0000256" key="18">
    <source>
        <dbReference type="HAMAP-Rule" id="MF_00205"/>
    </source>
</evidence>
<dbReference type="AlphaFoldDB" id="A0A4R4ZNR6"/>
<feature type="compositionally biased region" description="Low complexity" evidence="19">
    <location>
        <begin position="976"/>
        <end position="1018"/>
    </location>
</feature>
<keyword evidence="11 18" id="KW-0267">Excision nuclease</keyword>
<comment type="function">
    <text evidence="18">The UvrABC repair system catalyzes the recognition and processing of DNA lesions. UvrA is an ATPase and a DNA-binding protein. A damage recognition complex composed of 2 UvrA and 2 UvrB subunits scans DNA for abnormalities. When the presence of a lesion has been verified by UvrB, the UvrA molecules dissociate.</text>
</comment>
<keyword evidence="5 18" id="KW-0547">Nucleotide-binding</keyword>
<evidence type="ECO:0000256" key="2">
    <source>
        <dbReference type="ARBA" id="ARBA00022490"/>
    </source>
</evidence>